<evidence type="ECO:0000256" key="4">
    <source>
        <dbReference type="ARBA" id="ARBA00022989"/>
    </source>
</evidence>
<feature type="compositionally biased region" description="Polar residues" evidence="6">
    <location>
        <begin position="732"/>
        <end position="748"/>
    </location>
</feature>
<reference evidence="8" key="1">
    <citation type="journal article" date="2020" name="Stud. Mycol.">
        <title>101 Dothideomycetes genomes: a test case for predicting lifestyles and emergence of pathogens.</title>
        <authorList>
            <person name="Haridas S."/>
            <person name="Albert R."/>
            <person name="Binder M."/>
            <person name="Bloem J."/>
            <person name="Labutti K."/>
            <person name="Salamov A."/>
            <person name="Andreopoulos B."/>
            <person name="Baker S."/>
            <person name="Barry K."/>
            <person name="Bills G."/>
            <person name="Bluhm B."/>
            <person name="Cannon C."/>
            <person name="Castanera R."/>
            <person name="Culley D."/>
            <person name="Daum C."/>
            <person name="Ezra D."/>
            <person name="Gonzalez J."/>
            <person name="Henrissat B."/>
            <person name="Kuo A."/>
            <person name="Liang C."/>
            <person name="Lipzen A."/>
            <person name="Lutzoni F."/>
            <person name="Magnuson J."/>
            <person name="Mondo S."/>
            <person name="Nolan M."/>
            <person name="Ohm R."/>
            <person name="Pangilinan J."/>
            <person name="Park H.-J."/>
            <person name="Ramirez L."/>
            <person name="Alfaro M."/>
            <person name="Sun H."/>
            <person name="Tritt A."/>
            <person name="Yoshinaga Y."/>
            <person name="Zwiers L.-H."/>
            <person name="Turgeon B."/>
            <person name="Goodwin S."/>
            <person name="Spatafora J."/>
            <person name="Crous P."/>
            <person name="Grigoriev I."/>
        </authorList>
    </citation>
    <scope>NUCLEOTIDE SEQUENCE</scope>
    <source>
        <strain evidence="8">CBS 122681</strain>
    </source>
</reference>
<protein>
    <submittedName>
        <fullName evidence="8">DUF726-domain-containing protein</fullName>
    </submittedName>
</protein>
<evidence type="ECO:0000313" key="9">
    <source>
        <dbReference type="Proteomes" id="UP000799324"/>
    </source>
</evidence>
<name>A0A6A6TSJ5_9PLEO</name>
<feature type="region of interest" description="Disordered" evidence="6">
    <location>
        <begin position="666"/>
        <end position="823"/>
    </location>
</feature>
<gene>
    <name evidence="8" type="ORF">K491DRAFT_673884</name>
</gene>
<dbReference type="AlphaFoldDB" id="A0A6A6TSJ5"/>
<organism evidence="8 9">
    <name type="scientific">Lophiostoma macrostomum CBS 122681</name>
    <dbReference type="NCBI Taxonomy" id="1314788"/>
    <lineage>
        <taxon>Eukaryota</taxon>
        <taxon>Fungi</taxon>
        <taxon>Dikarya</taxon>
        <taxon>Ascomycota</taxon>
        <taxon>Pezizomycotina</taxon>
        <taxon>Dothideomycetes</taxon>
        <taxon>Pleosporomycetidae</taxon>
        <taxon>Pleosporales</taxon>
        <taxon>Lophiostomataceae</taxon>
        <taxon>Lophiostoma</taxon>
    </lineage>
</organism>
<dbReference type="EMBL" id="MU004293">
    <property type="protein sequence ID" value="KAF2661584.1"/>
    <property type="molecule type" value="Genomic_DNA"/>
</dbReference>
<dbReference type="OrthoDB" id="277931at2759"/>
<feature type="compositionally biased region" description="Basic and acidic residues" evidence="6">
    <location>
        <begin position="375"/>
        <end position="399"/>
    </location>
</feature>
<comment type="similarity">
    <text evidence="2">Belongs to the TMCO4 family.</text>
</comment>
<keyword evidence="3 7" id="KW-0812">Transmembrane</keyword>
<evidence type="ECO:0000256" key="6">
    <source>
        <dbReference type="SAM" id="MobiDB-lite"/>
    </source>
</evidence>
<keyword evidence="9" id="KW-1185">Reference proteome</keyword>
<evidence type="ECO:0000313" key="8">
    <source>
        <dbReference type="EMBL" id="KAF2661584.1"/>
    </source>
</evidence>
<evidence type="ECO:0000256" key="3">
    <source>
        <dbReference type="ARBA" id="ARBA00022692"/>
    </source>
</evidence>
<feature type="compositionally biased region" description="Acidic residues" evidence="6">
    <location>
        <begin position="968"/>
        <end position="977"/>
    </location>
</feature>
<comment type="subcellular location">
    <subcellularLocation>
        <location evidence="1">Membrane</location>
        <topology evidence="1">Multi-pass membrane protein</topology>
    </subcellularLocation>
</comment>
<keyword evidence="4 7" id="KW-1133">Transmembrane helix</keyword>
<dbReference type="PANTHER" id="PTHR17920">
    <property type="entry name" value="TRANSMEMBRANE AND COILED-COIL DOMAIN-CONTAINING PROTEIN 4 TMCO4"/>
    <property type="match status" value="1"/>
</dbReference>
<dbReference type="Pfam" id="PF05277">
    <property type="entry name" value="DUF726"/>
    <property type="match status" value="1"/>
</dbReference>
<proteinExistence type="inferred from homology"/>
<feature type="compositionally biased region" description="Basic residues" evidence="6">
    <location>
        <begin position="666"/>
        <end position="679"/>
    </location>
</feature>
<feature type="transmembrane region" description="Helical" evidence="7">
    <location>
        <begin position="290"/>
        <end position="313"/>
    </location>
</feature>
<dbReference type="Proteomes" id="UP000799324">
    <property type="component" value="Unassembled WGS sequence"/>
</dbReference>
<dbReference type="InterPro" id="IPR029058">
    <property type="entry name" value="AB_hydrolase_fold"/>
</dbReference>
<dbReference type="Gene3D" id="3.40.50.1820">
    <property type="entry name" value="alpha/beta hydrolase"/>
    <property type="match status" value="1"/>
</dbReference>
<accession>A0A6A6TSJ5</accession>
<sequence>MVLLKVANVITGSGSDAAKENEGASLTSVLETPALRVELALLILLCTDAMRSDVIATFDPNKTPETVHTAPNLSPPKPASPPVQDLISYDTPQDEPSMAAERARRLRTEEVQSTQMQALRRSALTFFDKWRAGVMHRVCEVLCLRGEVVRQAKVKRKQMVDDNERAKQGNSLLIDFEGDPFGDQDQKSVGKKFGFYDVIENKIRAFDQDRRVLVLHCILLLLLSLEHYPAHSRVLLLRLAGSLGIDVDVLNEHEKSVAQGLLATAASQMDAEESAKRQAANGAASSRWKIGLAAVGGAVLIGVTGGLAAPLLAAGVGTVMGGLGLGAISGLLGTLAGSSVLVGSLFGAYGGKMTGRLMKQYAKEVEDFEFIPIQDPDRPSAQRSEEWSDDLDARDPTKREQHRLRVSIGISGWLNSPSDVNKPWEVIDATGTEPFALRFELDAMLRLGNSLNDVLFSYAWDGVTYTVVSRTLLGALYAGLWPLGLVKVASVLDNPFSVALARADKAGKVLARALIDKVQGERPVTLAGYSIGARVIYACLVELAEQHAFGLVESVILMGAPVPSDSLSWRKIRAVVSARVVNVYSAEDYILAFLYRSTKLQLGVAGLHAVQDVCGIESVDMSKLVTGHDRYRYLVGTILTKTGFGDVEFNKVAEQERALELMERKKKQVREHVKKHNKDGKKVDPSSQGATEMIVVRDNTSTNSGGVSTPATRPDTERSASFPVQRPRPFVQQRSGQQPQIRRPTTTPAAPGRIAHQPPPPSPPPPPAMDPLSGTIPLASESNTSSTTHQAAFPLLSSRSHRHQQPSNTTPTTIPAPSHHLAFNNASLNHNNQEQGEEQEHDYKIQMRDIDSQKFSPPLEEMLNFPAPAATSSTSSSSTPIQDPSLPRLVTAYANPMLVASPVTMTPARSTIPESATAPVREHATSKHGATVSVTSVDVDVDGRGYSESEEDEVSSEFGELSMVEPTPLEEGDFGLM</sequence>
<keyword evidence="5 7" id="KW-0472">Membrane</keyword>
<evidence type="ECO:0000256" key="7">
    <source>
        <dbReference type="SAM" id="Phobius"/>
    </source>
</evidence>
<feature type="compositionally biased region" description="Polar residues" evidence="6">
    <location>
        <begin position="805"/>
        <end position="815"/>
    </location>
</feature>
<feature type="compositionally biased region" description="Polar residues" evidence="6">
    <location>
        <begin position="698"/>
        <end position="711"/>
    </location>
</feature>
<dbReference type="GO" id="GO:0016020">
    <property type="term" value="C:membrane"/>
    <property type="evidence" value="ECO:0007669"/>
    <property type="project" value="UniProtKB-SubCell"/>
</dbReference>
<dbReference type="PANTHER" id="PTHR17920:SF22">
    <property type="entry name" value="DUF726 DOMAIN PROTEIN (AFU_ORTHOLOGUE AFUA_2G12860)"/>
    <property type="match status" value="1"/>
</dbReference>
<feature type="region of interest" description="Disordered" evidence="6">
    <location>
        <begin position="374"/>
        <end position="400"/>
    </location>
</feature>
<evidence type="ECO:0000256" key="2">
    <source>
        <dbReference type="ARBA" id="ARBA00009824"/>
    </source>
</evidence>
<feature type="region of interest" description="Disordered" evidence="6">
    <location>
        <begin position="62"/>
        <end position="83"/>
    </location>
</feature>
<dbReference type="InterPro" id="IPR007941">
    <property type="entry name" value="DUF726"/>
</dbReference>
<feature type="transmembrane region" description="Helical" evidence="7">
    <location>
        <begin position="325"/>
        <end position="349"/>
    </location>
</feature>
<feature type="compositionally biased region" description="Polar residues" evidence="6">
    <location>
        <begin position="780"/>
        <end position="790"/>
    </location>
</feature>
<evidence type="ECO:0000256" key="5">
    <source>
        <dbReference type="ARBA" id="ARBA00023136"/>
    </source>
</evidence>
<feature type="region of interest" description="Disordered" evidence="6">
    <location>
        <begin position="910"/>
        <end position="977"/>
    </location>
</feature>
<dbReference type="SUPFAM" id="SSF53474">
    <property type="entry name" value="alpha/beta-Hydrolases"/>
    <property type="match status" value="1"/>
</dbReference>
<evidence type="ECO:0000256" key="1">
    <source>
        <dbReference type="ARBA" id="ARBA00004141"/>
    </source>
</evidence>
<feature type="compositionally biased region" description="Pro residues" evidence="6">
    <location>
        <begin position="757"/>
        <end position="769"/>
    </location>
</feature>